<dbReference type="EMBL" id="CP113088">
    <property type="protein sequence ID" value="WAC01199.1"/>
    <property type="molecule type" value="Genomic_DNA"/>
</dbReference>
<feature type="signal peptide" evidence="1">
    <location>
        <begin position="1"/>
        <end position="19"/>
    </location>
</feature>
<keyword evidence="3" id="KW-1185">Reference proteome</keyword>
<keyword evidence="1" id="KW-0732">Signal</keyword>
<evidence type="ECO:0000256" key="1">
    <source>
        <dbReference type="SAM" id="SignalP"/>
    </source>
</evidence>
<proteinExistence type="predicted"/>
<dbReference type="AlphaFoldDB" id="A0A9E8MVU7"/>
<evidence type="ECO:0008006" key="4">
    <source>
        <dbReference type="Google" id="ProtNLM"/>
    </source>
</evidence>
<reference evidence="2" key="1">
    <citation type="submission" date="2022-11" db="EMBL/GenBank/DDBJ databases">
        <title>Lacinutrix neustonica HL-RS19T sp. nov., isolated from the surface microlayer sample of brackish Lake Shihwa.</title>
        <authorList>
            <person name="Choi J.Y."/>
            <person name="Hwang C.Y."/>
        </authorList>
    </citation>
    <scope>NUCLEOTIDE SEQUENCE</scope>
    <source>
        <strain evidence="2">HL-RS19</strain>
    </source>
</reference>
<dbReference type="Proteomes" id="UP001164705">
    <property type="component" value="Chromosome"/>
</dbReference>
<organism evidence="2 3">
    <name type="scientific">Lacinutrix neustonica</name>
    <dbReference type="NCBI Taxonomy" id="2980107"/>
    <lineage>
        <taxon>Bacteria</taxon>
        <taxon>Pseudomonadati</taxon>
        <taxon>Bacteroidota</taxon>
        <taxon>Flavobacteriia</taxon>
        <taxon>Flavobacteriales</taxon>
        <taxon>Flavobacteriaceae</taxon>
        <taxon>Lacinutrix</taxon>
    </lineage>
</organism>
<dbReference type="KEGG" id="lnu:N7U66_13800"/>
<sequence>MKIATKLLALTFFTSFIFSCSVEDINADESANTTEAIYATGGESSAEPDNDRGGD</sequence>
<dbReference type="PROSITE" id="PS51257">
    <property type="entry name" value="PROKAR_LIPOPROTEIN"/>
    <property type="match status" value="1"/>
</dbReference>
<accession>A0A9E8MVU7</accession>
<feature type="chain" id="PRO_5039065378" description="Secreted protein" evidence="1">
    <location>
        <begin position="20"/>
        <end position="55"/>
    </location>
</feature>
<name>A0A9E8MVU7_9FLAO</name>
<protein>
    <recommendedName>
        <fullName evidence="4">Secreted protein</fullName>
    </recommendedName>
</protein>
<gene>
    <name evidence="2" type="ORF">N7U66_13800</name>
</gene>
<evidence type="ECO:0000313" key="3">
    <source>
        <dbReference type="Proteomes" id="UP001164705"/>
    </source>
</evidence>
<evidence type="ECO:0000313" key="2">
    <source>
        <dbReference type="EMBL" id="WAC01199.1"/>
    </source>
</evidence>
<dbReference type="RefSeq" id="WP_267675815.1">
    <property type="nucleotide sequence ID" value="NZ_CP113088.1"/>
</dbReference>